<dbReference type="SUPFAM" id="SSF47741">
    <property type="entry name" value="CO dehydrogenase ISP C-domain like"/>
    <property type="match status" value="1"/>
</dbReference>
<dbReference type="FunFam" id="3.30.365.10:FF:000001">
    <property type="entry name" value="Xanthine dehydrogenase oxidase"/>
    <property type="match status" value="1"/>
</dbReference>
<dbReference type="InterPro" id="IPR002888">
    <property type="entry name" value="2Fe-2S-bd"/>
</dbReference>
<dbReference type="InterPro" id="IPR000674">
    <property type="entry name" value="Ald_Oxase/Xan_DH_a/b"/>
</dbReference>
<dbReference type="InterPro" id="IPR001041">
    <property type="entry name" value="2Fe-2S_ferredoxin-type"/>
</dbReference>
<evidence type="ECO:0000256" key="9">
    <source>
        <dbReference type="ARBA" id="ARBA00022827"/>
    </source>
</evidence>
<dbReference type="PIRSF" id="PIRSF000127">
    <property type="entry name" value="Xanthine_DH"/>
    <property type="match status" value="1"/>
</dbReference>
<dbReference type="FunFam" id="3.30.365.10:FF:000002">
    <property type="entry name" value="Xanthine dehydrogenase oxidase"/>
    <property type="match status" value="1"/>
</dbReference>
<dbReference type="GO" id="GO:0005777">
    <property type="term" value="C:peroxisome"/>
    <property type="evidence" value="ECO:0007669"/>
    <property type="project" value="UniProtKB-SubCell"/>
</dbReference>
<dbReference type="InterPro" id="IPR036318">
    <property type="entry name" value="FAD-bd_PCMH-like_sf"/>
</dbReference>
<dbReference type="FunFam" id="3.30.465.10:FF:000013">
    <property type="entry name" value="Aldehyde oxidase"/>
    <property type="match status" value="1"/>
</dbReference>
<keyword evidence="6" id="KW-0285">Flavoprotein</keyword>
<dbReference type="InterPro" id="IPR037165">
    <property type="entry name" value="AldOxase/xan_DH_Mopterin-bd_sf"/>
</dbReference>
<dbReference type="Pfam" id="PF01315">
    <property type="entry name" value="Ald_Xan_dh_C"/>
    <property type="match status" value="1"/>
</dbReference>
<dbReference type="PANTHER" id="PTHR11908">
    <property type="entry name" value="XANTHINE DEHYDROGENASE"/>
    <property type="match status" value="1"/>
</dbReference>
<dbReference type="Pfam" id="PF02738">
    <property type="entry name" value="MoCoBD_1"/>
    <property type="match status" value="1"/>
</dbReference>
<dbReference type="Pfam" id="PF01799">
    <property type="entry name" value="Fer2_2"/>
    <property type="match status" value="1"/>
</dbReference>
<comment type="cofactor">
    <cofactor evidence="14">
        <name>[2Fe-2S] cluster</name>
        <dbReference type="ChEBI" id="CHEBI:190135"/>
    </cofactor>
</comment>
<dbReference type="PROSITE" id="PS51387">
    <property type="entry name" value="FAD_PCMH"/>
    <property type="match status" value="1"/>
</dbReference>
<feature type="domain" description="2Fe-2S ferredoxin-type" evidence="18">
    <location>
        <begin position="2"/>
        <end position="86"/>
    </location>
</feature>
<evidence type="ECO:0000256" key="12">
    <source>
        <dbReference type="ARBA" id="ARBA00023014"/>
    </source>
</evidence>
<evidence type="ECO:0000256" key="11">
    <source>
        <dbReference type="ARBA" id="ARBA00023004"/>
    </source>
</evidence>
<dbReference type="Gene3D" id="3.10.20.30">
    <property type="match status" value="1"/>
</dbReference>
<evidence type="ECO:0000256" key="14">
    <source>
        <dbReference type="ARBA" id="ARBA00034078"/>
    </source>
</evidence>
<evidence type="ECO:0000259" key="18">
    <source>
        <dbReference type="PROSITE" id="PS51085"/>
    </source>
</evidence>
<feature type="binding site" evidence="17">
    <location>
        <position position="733"/>
    </location>
    <ligand>
        <name>Mo-molybdopterin</name>
        <dbReference type="ChEBI" id="CHEBI:71302"/>
    </ligand>
    <ligandPart>
        <name>Mo</name>
        <dbReference type="ChEBI" id="CHEBI:28685"/>
    </ligandPart>
</feature>
<comment type="subcellular location">
    <subcellularLocation>
        <location evidence="2">Peroxisome</location>
    </subcellularLocation>
</comment>
<dbReference type="InterPro" id="IPR012675">
    <property type="entry name" value="Beta-grasp_dom_sf"/>
</dbReference>
<dbReference type="FunFam" id="3.90.1170.50:FF:000003">
    <property type="entry name" value="Aldehyde oxidase"/>
    <property type="match status" value="1"/>
</dbReference>
<dbReference type="InterPro" id="IPR008274">
    <property type="entry name" value="AldOxase/xan_DH_MoCoBD1"/>
</dbReference>
<keyword evidence="12 17" id="KW-0411">Iron-sulfur</keyword>
<dbReference type="GO" id="GO:0005506">
    <property type="term" value="F:iron ion binding"/>
    <property type="evidence" value="ECO:0007669"/>
    <property type="project" value="InterPro"/>
</dbReference>
<dbReference type="InterPro" id="IPR036010">
    <property type="entry name" value="2Fe-2S_ferredoxin-like_sf"/>
</dbReference>
<evidence type="ECO:0000256" key="8">
    <source>
        <dbReference type="ARBA" id="ARBA00022723"/>
    </source>
</evidence>
<evidence type="ECO:0000256" key="4">
    <source>
        <dbReference type="ARBA" id="ARBA00011738"/>
    </source>
</evidence>
<dbReference type="Gene3D" id="3.30.390.50">
    <property type="entry name" value="CO dehydrogenase flavoprotein, C-terminal domain"/>
    <property type="match status" value="1"/>
</dbReference>
<dbReference type="Gene3D" id="3.30.365.10">
    <property type="entry name" value="Aldehyde oxidase/xanthine dehydrogenase, molybdopterin binding domain"/>
    <property type="match status" value="4"/>
</dbReference>
<evidence type="ECO:0000256" key="3">
    <source>
        <dbReference type="ARBA" id="ARBA00006849"/>
    </source>
</evidence>
<dbReference type="SUPFAM" id="SSF56176">
    <property type="entry name" value="FAD-binding/transporter-associated domain-like"/>
    <property type="match status" value="1"/>
</dbReference>
<dbReference type="InterPro" id="IPR005107">
    <property type="entry name" value="CO_DH_flav_C"/>
</dbReference>
<feature type="active site" description="Proton acceptor" evidence="15">
    <location>
        <position position="1201"/>
    </location>
</feature>
<dbReference type="SUPFAM" id="SSF55447">
    <property type="entry name" value="CO dehydrogenase flavoprotein C-terminal domain-like"/>
    <property type="match status" value="1"/>
</dbReference>
<feature type="binding site" evidence="17">
    <location>
        <position position="42"/>
    </location>
    <ligand>
        <name>[2Fe-2S] cluster</name>
        <dbReference type="ChEBI" id="CHEBI:190135"/>
        <label>1</label>
    </ligand>
</feature>
<dbReference type="CDD" id="cd00207">
    <property type="entry name" value="fer2"/>
    <property type="match status" value="1"/>
</dbReference>
<dbReference type="InterPro" id="IPR002346">
    <property type="entry name" value="Mopterin_DH_FAD-bd"/>
</dbReference>
<dbReference type="InterPro" id="IPR016208">
    <property type="entry name" value="Ald_Oxase/xanthine_DH-like"/>
</dbReference>
<evidence type="ECO:0000256" key="10">
    <source>
        <dbReference type="ARBA" id="ARBA00023002"/>
    </source>
</evidence>
<comment type="cofactor">
    <cofactor evidence="17">
        <name>Mo-molybdopterin</name>
        <dbReference type="ChEBI" id="CHEBI:71302"/>
    </cofactor>
    <text evidence="17">Binds 1 Mo-molybdopterin (Mo-MPT) cofactor per subunit.</text>
</comment>
<dbReference type="InterPro" id="IPR046867">
    <property type="entry name" value="AldOxase/xan_DH_MoCoBD2"/>
</dbReference>
<dbReference type="InterPro" id="IPR036856">
    <property type="entry name" value="Ald_Oxase/Xan_DH_a/b_sf"/>
</dbReference>
<dbReference type="InterPro" id="IPR016166">
    <property type="entry name" value="FAD-bd_PCMH"/>
</dbReference>
<evidence type="ECO:0000256" key="7">
    <source>
        <dbReference type="ARBA" id="ARBA00022714"/>
    </source>
</evidence>
<dbReference type="Pfam" id="PF00111">
    <property type="entry name" value="Fer2"/>
    <property type="match status" value="1"/>
</dbReference>
<evidence type="ECO:0000256" key="5">
    <source>
        <dbReference type="ARBA" id="ARBA00022505"/>
    </source>
</evidence>
<evidence type="ECO:0000259" key="19">
    <source>
        <dbReference type="PROSITE" id="PS51387"/>
    </source>
</evidence>
<dbReference type="Gene3D" id="3.30.465.10">
    <property type="match status" value="1"/>
</dbReference>
<feature type="binding site" evidence="16">
    <location>
        <position position="396"/>
    </location>
    <ligand>
        <name>FAD</name>
        <dbReference type="ChEBI" id="CHEBI:57692"/>
    </ligand>
</feature>
<keyword evidence="13" id="KW-0576">Peroxisome</keyword>
<keyword evidence="11 17" id="KW-0408">Iron</keyword>
<evidence type="ECO:0000256" key="1">
    <source>
        <dbReference type="ARBA" id="ARBA00001974"/>
    </source>
</evidence>
<reference evidence="20" key="1">
    <citation type="submission" date="2017-02" db="EMBL/GenBank/DDBJ databases">
        <title>Identification of putative aldehyde oxidase genes from antennae of the rice leaffolder, Cnaphalocrocis medinalis.</title>
        <authorList>
            <person name="Liu S."/>
        </authorList>
    </citation>
    <scope>NUCLEOTIDE SEQUENCE</scope>
    <source>
        <strain evidence="20">HF</strain>
    </source>
</reference>
<evidence type="ECO:0000256" key="15">
    <source>
        <dbReference type="PIRSR" id="PIRSR000127-1"/>
    </source>
</evidence>
<dbReference type="GO" id="GO:0071949">
    <property type="term" value="F:FAD binding"/>
    <property type="evidence" value="ECO:0007669"/>
    <property type="project" value="InterPro"/>
</dbReference>
<feature type="binding site" evidence="17">
    <location>
        <position position="68"/>
    </location>
    <ligand>
        <name>[2Fe-2S] cluster</name>
        <dbReference type="ChEBI" id="CHEBI:190135"/>
        <label>1</label>
    </ligand>
</feature>
<comment type="cofactor">
    <cofactor evidence="17">
        <name>[2Fe-2S] cluster</name>
        <dbReference type="ChEBI" id="CHEBI:190135"/>
    </cofactor>
    <text evidence="17">Binds 2 [2Fe-2S] clusters.</text>
</comment>
<evidence type="ECO:0000256" key="16">
    <source>
        <dbReference type="PIRSR" id="PIRSR000127-2"/>
    </source>
</evidence>
<feature type="domain" description="FAD-binding PCMH-type" evidence="19">
    <location>
        <begin position="208"/>
        <end position="388"/>
    </location>
</feature>
<dbReference type="Gene3D" id="3.90.1170.50">
    <property type="entry name" value="Aldehyde oxidase/xanthine dehydrogenase, a/b hammerhead"/>
    <property type="match status" value="1"/>
</dbReference>
<dbReference type="SUPFAM" id="SSF54665">
    <property type="entry name" value="CO dehydrogenase molybdoprotein N-domain-like"/>
    <property type="match status" value="1"/>
</dbReference>
<dbReference type="SMART" id="SM01008">
    <property type="entry name" value="Ald_Xan_dh_C"/>
    <property type="match status" value="1"/>
</dbReference>
<dbReference type="InterPro" id="IPR036884">
    <property type="entry name" value="2Fe-2S-bd_dom_sf"/>
</dbReference>
<keyword evidence="9 16" id="KW-0274">FAD</keyword>
<name>A0A1X9ZM11_CNAME</name>
<dbReference type="Pfam" id="PF20256">
    <property type="entry name" value="MoCoBD_2"/>
    <property type="match status" value="1"/>
</dbReference>
<dbReference type="InterPro" id="IPR006058">
    <property type="entry name" value="2Fe2S_fd_BS"/>
</dbReference>
<organism evidence="20">
    <name type="scientific">Cnaphalocrocis medinalis</name>
    <name type="common">Rice leaffolder moth</name>
    <dbReference type="NCBI Taxonomy" id="437488"/>
    <lineage>
        <taxon>Eukaryota</taxon>
        <taxon>Metazoa</taxon>
        <taxon>Ecdysozoa</taxon>
        <taxon>Arthropoda</taxon>
        <taxon>Hexapoda</taxon>
        <taxon>Insecta</taxon>
        <taxon>Pterygota</taxon>
        <taxon>Neoptera</taxon>
        <taxon>Endopterygota</taxon>
        <taxon>Lepidoptera</taxon>
        <taxon>Glossata</taxon>
        <taxon>Ditrysia</taxon>
        <taxon>Pyraloidea</taxon>
        <taxon>Crambidae</taxon>
        <taxon>Pyraustinae</taxon>
        <taxon>Cnaphalocrocis</taxon>
    </lineage>
</organism>
<dbReference type="Pfam" id="PF00941">
    <property type="entry name" value="FAD_binding_5"/>
    <property type="match status" value="1"/>
</dbReference>
<keyword evidence="8 17" id="KW-0479">Metal-binding</keyword>
<feature type="binding site" evidence="17">
    <location>
        <position position="764"/>
    </location>
    <ligand>
        <name>Mo-molybdopterin</name>
        <dbReference type="ChEBI" id="CHEBI:71302"/>
    </ligand>
    <ligandPart>
        <name>Mo</name>
        <dbReference type="ChEBI" id="CHEBI:28685"/>
    </ligandPart>
</feature>
<feature type="binding site" evidence="17">
    <location>
        <position position="876"/>
    </location>
    <ligand>
        <name>Mo-molybdopterin</name>
        <dbReference type="ChEBI" id="CHEBI:71302"/>
    </ligand>
    <ligandPart>
        <name>Mo</name>
        <dbReference type="ChEBI" id="CHEBI:28685"/>
    </ligandPart>
</feature>
<comment type="cofactor">
    <cofactor evidence="1 16">
        <name>FAD</name>
        <dbReference type="ChEBI" id="CHEBI:57692"/>
    </cofactor>
</comment>
<dbReference type="GO" id="GO:0051537">
    <property type="term" value="F:2 iron, 2 sulfur cluster binding"/>
    <property type="evidence" value="ECO:0007669"/>
    <property type="project" value="UniProtKB-KW"/>
</dbReference>
<protein>
    <submittedName>
        <fullName evidence="20">Aldehyde oxidase 4</fullName>
    </submittedName>
</protein>
<accession>A0A1X9ZM11</accession>
<comment type="subunit">
    <text evidence="4">Homodimer.</text>
</comment>
<evidence type="ECO:0000256" key="6">
    <source>
        <dbReference type="ARBA" id="ARBA00022630"/>
    </source>
</evidence>
<comment type="similarity">
    <text evidence="3">Belongs to the xanthine dehydrogenase family.</text>
</comment>
<evidence type="ECO:0000313" key="20">
    <source>
        <dbReference type="EMBL" id="ARS46835.1"/>
    </source>
</evidence>
<dbReference type="PANTHER" id="PTHR11908:SF132">
    <property type="entry name" value="ALDEHYDE OXIDASE 1-RELATED"/>
    <property type="match status" value="1"/>
</dbReference>
<dbReference type="SUPFAM" id="SSF54292">
    <property type="entry name" value="2Fe-2S ferredoxin-like"/>
    <property type="match status" value="1"/>
</dbReference>
<dbReference type="PROSITE" id="PS51085">
    <property type="entry name" value="2FE2S_FER_2"/>
    <property type="match status" value="1"/>
</dbReference>
<feature type="binding site" evidence="17">
    <location>
        <position position="145"/>
    </location>
    <ligand>
        <name>[2Fe-2S] cluster</name>
        <dbReference type="ChEBI" id="CHEBI:190135"/>
        <label>2</label>
    </ligand>
</feature>
<feature type="binding site" evidence="16">
    <location>
        <position position="378"/>
    </location>
    <ligand>
        <name>FAD</name>
        <dbReference type="ChEBI" id="CHEBI:57692"/>
    </ligand>
</feature>
<dbReference type="SMART" id="SM01092">
    <property type="entry name" value="CO_deh_flav_C"/>
    <property type="match status" value="1"/>
</dbReference>
<dbReference type="SUPFAM" id="SSF56003">
    <property type="entry name" value="Molybdenum cofactor-binding domain"/>
    <property type="match status" value="1"/>
</dbReference>
<dbReference type="FunFam" id="3.30.390.50:FF:000003">
    <property type="entry name" value="Aldehyde oxidase1"/>
    <property type="match status" value="1"/>
</dbReference>
<proteinExistence type="evidence at transcript level"/>
<evidence type="ECO:0000256" key="2">
    <source>
        <dbReference type="ARBA" id="ARBA00004275"/>
    </source>
</evidence>
<feature type="binding site" evidence="16">
    <location>
        <begin position="322"/>
        <end position="326"/>
    </location>
    <ligand>
        <name>FAD</name>
        <dbReference type="ChEBI" id="CHEBI:57692"/>
    </ligand>
</feature>
<dbReference type="AlphaFoldDB" id="A0A1X9ZM11"/>
<dbReference type="InterPro" id="IPR016169">
    <property type="entry name" value="FAD-bd_PCMH_sub2"/>
</dbReference>
<feature type="binding site" evidence="17">
    <location>
        <position position="50"/>
    </location>
    <ligand>
        <name>[2Fe-2S] cluster</name>
        <dbReference type="ChEBI" id="CHEBI:190135"/>
        <label>1</label>
    </ligand>
</feature>
<dbReference type="GO" id="GO:0016491">
    <property type="term" value="F:oxidoreductase activity"/>
    <property type="evidence" value="ECO:0007669"/>
    <property type="project" value="UniProtKB-KW"/>
</dbReference>
<dbReference type="PROSITE" id="PS00197">
    <property type="entry name" value="2FE2S_FER_1"/>
    <property type="match status" value="1"/>
</dbReference>
<evidence type="ECO:0000256" key="13">
    <source>
        <dbReference type="ARBA" id="ARBA00023140"/>
    </source>
</evidence>
<evidence type="ECO:0000256" key="17">
    <source>
        <dbReference type="PIRSR" id="PIRSR000127-3"/>
    </source>
</evidence>
<keyword evidence="7 17" id="KW-0001">2Fe-2S</keyword>
<sequence length="1258" mass="141494">MDRITFKVNGEECSVGSDVSSDMMLVDYLRTRLELRGTKYMCREGGCGACIVSVVKNPGGLPMAVNSCLVAVTSCHDWDITTVEKVGNRLDGYHPIQKVLAKKNGTQCGYCTPGWVMAMYSLINSEKDIDMLEIEKSFGSNICRCTGYRPILEAFKKFAKDAPVSNDMLDIEDLCKMVNKTCIKKDCRNTWCIINKEEILSQTRTVVKLKDGKTWYSVENISEVFELFELNGDEDYMLIAGNTGKGIYPIEDYPSNLIDISRVTELKGYTMDQNLIIGAATTLSEMTDIFQKHSNEIYFQYLKQFLEHLQLVAHLPVKNLGSIGGNLMLKNKHKEFPSDLFLLFETVGADVTILNSNDQKETLTMQQFLNTNMKRKILYNIKLPPLNEDNHIVTYKIMPRAQNAHAIVNAGYLYKYNKDENKVLDARIVYGGLSPEFIRASQTETLLKGKMLFTNETLQTAVHTLEKELNVEENPPKPSASYRKQLAIGLFYKSLLSLCPVDQLDTRYRSGAIDLNKNRSVSKASREFSTNPKLYPLNEPVQKVEALIQCSGEAKYSDDLPSFAREVYAAYVTSTVALGDIKSIDPSSALDEPGVVAFYTAKDLPGPNTFIPVGTAIFMADEEIFCSGKVKYYNQPIGIVVAESEYIAEKAAKMVKVTYSNVKKPVLDVKKAKHDPSRTKLLLPFPAINKGYDVAKVIKTEYTIYGQYHFCMETMCCVTRPTEEGLEVHTTAQWIDVIQQLISRALKIQQNKIDVYVRRLGGGFGLKISRTTQLAIACSLVTQKLNRPCRFRQSLTSAMRTVGKRFPCSANVETGVSKNGVIQTLDLNVYEDNGYNNSELVALLGFDSYSNCYDRLRWSYKCYNVNTDNAKNTYCRAPGSLEHIAMAEWIMEQISYEMSVDPLEVRFANLDILKYATYNSMVKTVKNKSDYDKRRAAVDKFNQDNRWKKRGLRWTLMKWNPLSPAYFDINLSVFHGDGSVIITHAGIEMGQGINTKAAQICAYFLNIPMEKVQIKANDTTMAPNSFLTGSSITSQNIGRGVERCCRELLKRLAPVRILLLNPSWEDLIDKAYKMNIDLQVHEHIAELVSPIFTAMGVTLAEVEMDVLTGEFQVIRVDLLEDAGRSVSPEIDVGQVEGAFIMGLGYWTSEKLVYAESGELLTDRTWNYHVPQARDIPQDFRVYFRENSYSSDIALGAKVTGEPPICMSVVVPFAIREAIVAARKESGIPSTQWFDIDGPYTLESIAMATATKSDQFKLN</sequence>
<feature type="binding site" evidence="17">
    <location>
        <position position="47"/>
    </location>
    <ligand>
        <name>[2Fe-2S] cluster</name>
        <dbReference type="ChEBI" id="CHEBI:190135"/>
        <label>1</label>
    </ligand>
</feature>
<dbReference type="Gene3D" id="1.10.150.120">
    <property type="entry name" value="[2Fe-2S]-binding domain"/>
    <property type="match status" value="1"/>
</dbReference>
<dbReference type="Pfam" id="PF03450">
    <property type="entry name" value="CO_deh_flav_C"/>
    <property type="match status" value="1"/>
</dbReference>
<dbReference type="InterPro" id="IPR036683">
    <property type="entry name" value="CO_DH_flav_C_dom_sf"/>
</dbReference>
<feature type="binding site" evidence="17">
    <location>
        <position position="108"/>
    </location>
    <ligand>
        <name>[2Fe-2S] cluster</name>
        <dbReference type="ChEBI" id="CHEBI:190135"/>
        <label>2</label>
    </ligand>
</feature>
<feature type="binding site" evidence="17">
    <location>
        <position position="143"/>
    </location>
    <ligand>
        <name>[2Fe-2S] cluster</name>
        <dbReference type="ChEBI" id="CHEBI:190135"/>
        <label>2</label>
    </ligand>
</feature>
<dbReference type="EMBL" id="KY595781">
    <property type="protein sequence ID" value="ARS46835.1"/>
    <property type="molecule type" value="mRNA"/>
</dbReference>
<keyword evidence="10" id="KW-0560">Oxidoreductase</keyword>
<keyword evidence="5 17" id="KW-0500">Molybdenum</keyword>
<feature type="binding site" evidence="17">
    <location>
        <position position="111"/>
    </location>
    <ligand>
        <name>[2Fe-2S] cluster</name>
        <dbReference type="ChEBI" id="CHEBI:190135"/>
        <label>2</label>
    </ligand>
</feature>